<proteinExistence type="predicted"/>
<name>A0A7R8CD11_LEPSM</name>
<dbReference type="EMBL" id="HG994580">
    <property type="protein sequence ID" value="CAF2776380.1"/>
    <property type="molecule type" value="Genomic_DNA"/>
</dbReference>
<dbReference type="OrthoDB" id="10018191at2759"/>
<reference evidence="2" key="1">
    <citation type="submission" date="2021-02" db="EMBL/GenBank/DDBJ databases">
        <authorList>
            <person name="Bekaert M."/>
        </authorList>
    </citation>
    <scope>NUCLEOTIDE SEQUENCE</scope>
    <source>
        <strain evidence="2">IoA-00</strain>
    </source>
</reference>
<keyword evidence="3" id="KW-1185">Reference proteome</keyword>
<dbReference type="AlphaFoldDB" id="A0A7R8CD11"/>
<gene>
    <name evidence="2" type="ORF">LSAA_1766</name>
</gene>
<accession>A0A7R8CD11</accession>
<evidence type="ECO:0000313" key="3">
    <source>
        <dbReference type="Proteomes" id="UP000675881"/>
    </source>
</evidence>
<evidence type="ECO:0000313" key="2">
    <source>
        <dbReference type="EMBL" id="CAF2776380.1"/>
    </source>
</evidence>
<evidence type="ECO:0000256" key="1">
    <source>
        <dbReference type="SAM" id="MobiDB-lite"/>
    </source>
</evidence>
<feature type="region of interest" description="Disordered" evidence="1">
    <location>
        <begin position="85"/>
        <end position="109"/>
    </location>
</feature>
<organism evidence="2 3">
    <name type="scientific">Lepeophtheirus salmonis</name>
    <name type="common">Salmon louse</name>
    <name type="synonym">Caligus salmonis</name>
    <dbReference type="NCBI Taxonomy" id="72036"/>
    <lineage>
        <taxon>Eukaryota</taxon>
        <taxon>Metazoa</taxon>
        <taxon>Ecdysozoa</taxon>
        <taxon>Arthropoda</taxon>
        <taxon>Crustacea</taxon>
        <taxon>Multicrustacea</taxon>
        <taxon>Hexanauplia</taxon>
        <taxon>Copepoda</taxon>
        <taxon>Siphonostomatoida</taxon>
        <taxon>Caligidae</taxon>
        <taxon>Lepeophtheirus</taxon>
    </lineage>
</organism>
<sequence>MSTSSYSNNSSLSNSFFLRTLFSRFKSTSRCRGPGVIVLHHLLLPALRNLNLQMEETLTTGGIPPLRGGVPSQLKKRKRLNAVLDKISHRSSVTDSNGHRKRDTNTNNK</sequence>
<protein>
    <submittedName>
        <fullName evidence="2">(salmon louse) hypothetical protein</fullName>
    </submittedName>
</protein>
<dbReference type="Proteomes" id="UP000675881">
    <property type="component" value="Chromosome 1"/>
</dbReference>